<dbReference type="PANTHER" id="PTHR11785">
    <property type="entry name" value="AMINO ACID TRANSPORTER"/>
    <property type="match status" value="1"/>
</dbReference>
<evidence type="ECO:0000256" key="2">
    <source>
        <dbReference type="ARBA" id="ARBA00022692"/>
    </source>
</evidence>
<evidence type="ECO:0000256" key="4">
    <source>
        <dbReference type="ARBA" id="ARBA00023136"/>
    </source>
</evidence>
<feature type="transmembrane region" description="Helical" evidence="6">
    <location>
        <begin position="334"/>
        <end position="357"/>
    </location>
</feature>
<dbReference type="EMBL" id="VJMJ01000014">
    <property type="protein sequence ID" value="KAF0743516.1"/>
    <property type="molecule type" value="Genomic_DNA"/>
</dbReference>
<proteinExistence type="predicted"/>
<dbReference type="Pfam" id="PF00324">
    <property type="entry name" value="AA_permease"/>
    <property type="match status" value="1"/>
</dbReference>
<reference evidence="8 9" key="1">
    <citation type="submission" date="2019-07" db="EMBL/GenBank/DDBJ databases">
        <title>Genomics analysis of Aphanomyces spp. identifies a new class of oomycete effector associated with host adaptation.</title>
        <authorList>
            <person name="Gaulin E."/>
        </authorList>
    </citation>
    <scope>NUCLEOTIDE SEQUENCE [LARGE SCALE GENOMIC DNA]</scope>
    <source>
        <strain evidence="8 9">ATCC 201684</strain>
    </source>
</reference>
<keyword evidence="3 6" id="KW-1133">Transmembrane helix</keyword>
<organism evidence="8 9">
    <name type="scientific">Aphanomyces euteiches</name>
    <dbReference type="NCBI Taxonomy" id="100861"/>
    <lineage>
        <taxon>Eukaryota</taxon>
        <taxon>Sar</taxon>
        <taxon>Stramenopiles</taxon>
        <taxon>Oomycota</taxon>
        <taxon>Saprolegniomycetes</taxon>
        <taxon>Saprolegniales</taxon>
        <taxon>Verrucalvaceae</taxon>
        <taxon>Aphanomyces</taxon>
    </lineage>
</organism>
<sequence>MKVVGGGHNAPMTYSVTSIDIWAIGFTIIIGGQFFYWNGNLVAGTVGYGFVVFFVGLAFVALGFSMAEMSSMLPFAGGVYGLSRCTIGFQAGFILGFASIWPEWEPYQPLIWFLTIASSSLLVAIGGKLYWRFILGLAVFLFLQTLIFCLGCLQYLDYGQYAGGPEYTFVGGPELWFAVFPFGVWMFSGIEALNTLCNEVRDPKTMIPRGQVACSLTVFATACSIYIVAIGLPPGLEALMGSLVIFNNCYIEMFKITDTFSTILFFPACLSSFPGLLLSSSNILASMSESKLLPYDVHTRHPTLHSPIRALLCTSTWAFATCFITAYLPDFDYTMYSVTILFSCLAFTSQCFGYAYLKRRYKTMSREFHSPLGVPGAVYAVLIFTCCAISTLVIQETNLSCTITVVCVFGALSLYYQILFFAHIANNNNAKRRSVAPRRNFVSRLFRKFSSKSSSRPHSGRHHLVSPNKVYLSDARGSAPGASQGSGAMSSMHKSLKESK</sequence>
<evidence type="ECO:0000313" key="8">
    <source>
        <dbReference type="EMBL" id="KAF0743516.1"/>
    </source>
</evidence>
<comment type="caution">
    <text evidence="8">The sequence shown here is derived from an EMBL/GenBank/DDBJ whole genome shotgun (WGS) entry which is preliminary data.</text>
</comment>
<gene>
    <name evidence="8" type="ORF">Ae201684_001777</name>
</gene>
<protein>
    <recommendedName>
        <fullName evidence="7">Amino acid permease/ SLC12A domain-containing protein</fullName>
    </recommendedName>
</protein>
<evidence type="ECO:0000256" key="6">
    <source>
        <dbReference type="SAM" id="Phobius"/>
    </source>
</evidence>
<feature type="transmembrane region" description="Helical" evidence="6">
    <location>
        <begin position="212"/>
        <end position="232"/>
    </location>
</feature>
<comment type="subcellular location">
    <subcellularLocation>
        <location evidence="1">Membrane</location>
        <topology evidence="1">Multi-pass membrane protein</topology>
    </subcellularLocation>
</comment>
<keyword evidence="4 6" id="KW-0472">Membrane</keyword>
<evidence type="ECO:0000313" key="9">
    <source>
        <dbReference type="Proteomes" id="UP000481153"/>
    </source>
</evidence>
<dbReference type="AlphaFoldDB" id="A0A6G0XSM5"/>
<feature type="transmembrane region" description="Helical" evidence="6">
    <location>
        <begin position="176"/>
        <end position="200"/>
    </location>
</feature>
<evidence type="ECO:0000256" key="5">
    <source>
        <dbReference type="SAM" id="MobiDB-lite"/>
    </source>
</evidence>
<name>A0A6G0XSM5_9STRA</name>
<evidence type="ECO:0000256" key="3">
    <source>
        <dbReference type="ARBA" id="ARBA00022989"/>
    </source>
</evidence>
<dbReference type="InterPro" id="IPR004841">
    <property type="entry name" value="AA-permease/SLC12A_dom"/>
</dbReference>
<dbReference type="InterPro" id="IPR050598">
    <property type="entry name" value="AminoAcid_Transporter"/>
</dbReference>
<dbReference type="Proteomes" id="UP000481153">
    <property type="component" value="Unassembled WGS sequence"/>
</dbReference>
<dbReference type="VEuPathDB" id="FungiDB:AeMF1_012102"/>
<feature type="region of interest" description="Disordered" evidence="5">
    <location>
        <begin position="472"/>
        <end position="500"/>
    </location>
</feature>
<keyword evidence="9" id="KW-1185">Reference proteome</keyword>
<accession>A0A6G0XSM5</accession>
<feature type="transmembrane region" description="Helical" evidence="6">
    <location>
        <begin position="48"/>
        <end position="67"/>
    </location>
</feature>
<feature type="transmembrane region" description="Helical" evidence="6">
    <location>
        <begin position="12"/>
        <end position="36"/>
    </location>
</feature>
<feature type="transmembrane region" description="Helical" evidence="6">
    <location>
        <begin position="107"/>
        <end position="126"/>
    </location>
</feature>
<dbReference type="GO" id="GO:0015179">
    <property type="term" value="F:L-amino acid transmembrane transporter activity"/>
    <property type="evidence" value="ECO:0007669"/>
    <property type="project" value="TreeGrafter"/>
</dbReference>
<evidence type="ECO:0000256" key="1">
    <source>
        <dbReference type="ARBA" id="ARBA00004141"/>
    </source>
</evidence>
<dbReference type="PIRSF" id="PIRSF006060">
    <property type="entry name" value="AA_transporter"/>
    <property type="match status" value="1"/>
</dbReference>
<feature type="compositionally biased region" description="Low complexity" evidence="5">
    <location>
        <begin position="475"/>
        <end position="491"/>
    </location>
</feature>
<feature type="transmembrane region" description="Helical" evidence="6">
    <location>
        <begin position="263"/>
        <end position="287"/>
    </location>
</feature>
<evidence type="ECO:0000259" key="7">
    <source>
        <dbReference type="Pfam" id="PF00324"/>
    </source>
</evidence>
<feature type="domain" description="Amino acid permease/ SLC12A" evidence="7">
    <location>
        <begin position="134"/>
        <end position="398"/>
    </location>
</feature>
<dbReference type="Gene3D" id="1.20.1740.10">
    <property type="entry name" value="Amino acid/polyamine transporter I"/>
    <property type="match status" value="1"/>
</dbReference>
<feature type="transmembrane region" description="Helical" evidence="6">
    <location>
        <begin position="401"/>
        <end position="424"/>
    </location>
</feature>
<feature type="transmembrane region" description="Helical" evidence="6">
    <location>
        <begin position="133"/>
        <end position="156"/>
    </location>
</feature>
<feature type="transmembrane region" description="Helical" evidence="6">
    <location>
        <begin position="377"/>
        <end position="395"/>
    </location>
</feature>
<feature type="transmembrane region" description="Helical" evidence="6">
    <location>
        <begin position="308"/>
        <end position="328"/>
    </location>
</feature>
<feature type="transmembrane region" description="Helical" evidence="6">
    <location>
        <begin position="79"/>
        <end position="101"/>
    </location>
</feature>
<dbReference type="PANTHER" id="PTHR11785:SF512">
    <property type="entry name" value="SOBREMESA, ISOFORM B"/>
    <property type="match status" value="1"/>
</dbReference>
<keyword evidence="2 6" id="KW-0812">Transmembrane</keyword>
<dbReference type="GO" id="GO:0016020">
    <property type="term" value="C:membrane"/>
    <property type="evidence" value="ECO:0007669"/>
    <property type="project" value="UniProtKB-SubCell"/>
</dbReference>